<feature type="compositionally biased region" description="Low complexity" evidence="8">
    <location>
        <begin position="384"/>
        <end position="396"/>
    </location>
</feature>
<evidence type="ECO:0000313" key="13">
    <source>
        <dbReference type="Proteomes" id="UP000239899"/>
    </source>
</evidence>
<dbReference type="GO" id="GO:0005789">
    <property type="term" value="C:endoplasmic reticulum membrane"/>
    <property type="evidence" value="ECO:0007669"/>
    <property type="project" value="UniProtKB-SubCell"/>
</dbReference>
<evidence type="ECO:0000256" key="9">
    <source>
        <dbReference type="SAM" id="Phobius"/>
    </source>
</evidence>
<dbReference type="PROSITE" id="PS51352">
    <property type="entry name" value="THIOREDOXIN_2"/>
    <property type="match status" value="1"/>
</dbReference>
<evidence type="ECO:0000256" key="8">
    <source>
        <dbReference type="SAM" id="MobiDB-lite"/>
    </source>
</evidence>
<dbReference type="InterPro" id="IPR036339">
    <property type="entry name" value="PUB-like_dom_sf"/>
</dbReference>
<keyword evidence="13" id="KW-1185">Reference proteome</keyword>
<feature type="region of interest" description="Disordered" evidence="8">
    <location>
        <begin position="327"/>
        <end position="353"/>
    </location>
</feature>
<dbReference type="InterPro" id="IPR013766">
    <property type="entry name" value="Thioredoxin_domain"/>
</dbReference>
<dbReference type="AlphaFoldDB" id="A0A2P6TUA4"/>
<evidence type="ECO:0000259" key="11">
    <source>
        <dbReference type="PROSITE" id="PS51352"/>
    </source>
</evidence>
<feature type="chain" id="PRO_5015173603" evidence="10">
    <location>
        <begin position="28"/>
        <end position="403"/>
    </location>
</feature>
<dbReference type="SUPFAM" id="SSF143503">
    <property type="entry name" value="PUG domain-like"/>
    <property type="match status" value="1"/>
</dbReference>
<dbReference type="SMART" id="SM00580">
    <property type="entry name" value="PUG"/>
    <property type="match status" value="1"/>
</dbReference>
<dbReference type="OrthoDB" id="10263751at2759"/>
<keyword evidence="6 9" id="KW-0472">Membrane</keyword>
<dbReference type="EMBL" id="LHPG02000006">
    <property type="protein sequence ID" value="PRW57641.1"/>
    <property type="molecule type" value="Genomic_DNA"/>
</dbReference>
<feature type="compositionally biased region" description="Low complexity" evidence="8">
    <location>
        <begin position="327"/>
        <end position="344"/>
    </location>
</feature>
<dbReference type="PROSITE" id="PS00194">
    <property type="entry name" value="THIOREDOXIN_1"/>
    <property type="match status" value="1"/>
</dbReference>
<evidence type="ECO:0000313" key="12">
    <source>
        <dbReference type="EMBL" id="PRW57641.1"/>
    </source>
</evidence>
<dbReference type="Gene3D" id="1.20.58.2190">
    <property type="match status" value="1"/>
</dbReference>
<comment type="similarity">
    <text evidence="2">Belongs to the DPM3 family.</text>
</comment>
<evidence type="ECO:0000256" key="3">
    <source>
        <dbReference type="ARBA" id="ARBA00022692"/>
    </source>
</evidence>
<dbReference type="CDD" id="cd09212">
    <property type="entry name" value="PUB"/>
    <property type="match status" value="1"/>
</dbReference>
<evidence type="ECO:0000256" key="10">
    <source>
        <dbReference type="SAM" id="SignalP"/>
    </source>
</evidence>
<evidence type="ECO:0000256" key="4">
    <source>
        <dbReference type="ARBA" id="ARBA00022824"/>
    </source>
</evidence>
<sequence length="403" mass="41673">MLRIVRLGLLLAVLLAAWVALLQRTAGEEAIHTAVLLAPLAAVVLFGAVLVCQLLYGVATFRTVPEEAELLQKDIARAKAELGSSELQTILGAAARRSQLVLVDFSASWCGPCRMMLPVLQQLAQELCGRLAVVKVDCEQTSANQALASSSGIRAFPTFHLYRAQQKVGELRGADPAGLRRAIDQQLALLGPSSGGASTSGGASGMSAAGMAMCNALAQALARVKAGCSYDEFVAAAKTLLTFVSNVIDQPGEEKFRRVKASNAAYQSKLGCRPGGKEAMAAIGFKEMMEAGEAVLVMNEVPSELPRVRQLLQSALQQAEAAAAAMGGRGSSGTSAAGARPAAGAAGGAGTAAGRQRIVRVTPRKLAKVLEKCLAEVGVGQVAQQAQQAQQTQQEGSQGGGQP</sequence>
<dbReference type="Proteomes" id="UP000239899">
    <property type="component" value="Unassembled WGS sequence"/>
</dbReference>
<keyword evidence="3 9" id="KW-0812">Transmembrane</keyword>
<dbReference type="PRINTS" id="PR00421">
    <property type="entry name" value="THIOREDOXIN"/>
</dbReference>
<dbReference type="Pfam" id="PF00085">
    <property type="entry name" value="Thioredoxin"/>
    <property type="match status" value="1"/>
</dbReference>
<dbReference type="Gene3D" id="3.40.30.10">
    <property type="entry name" value="Glutaredoxin"/>
    <property type="match status" value="1"/>
</dbReference>
<name>A0A2P6TUA4_CHLSO</name>
<reference evidence="12 13" key="1">
    <citation type="journal article" date="2018" name="Plant J.">
        <title>Genome sequences of Chlorella sorokiniana UTEX 1602 and Micractinium conductrix SAG 241.80: implications to maltose excretion by a green alga.</title>
        <authorList>
            <person name="Arriola M.B."/>
            <person name="Velmurugan N."/>
            <person name="Zhang Y."/>
            <person name="Plunkett M.H."/>
            <person name="Hondzo H."/>
            <person name="Barney B.M."/>
        </authorList>
    </citation>
    <scope>NUCLEOTIDE SEQUENCE [LARGE SCALE GENOMIC DNA]</scope>
    <source>
        <strain evidence="13">UTEX 1602</strain>
    </source>
</reference>
<evidence type="ECO:0000256" key="2">
    <source>
        <dbReference type="ARBA" id="ARBA00010430"/>
    </source>
</evidence>
<proteinExistence type="inferred from homology"/>
<dbReference type="Pfam" id="PF08285">
    <property type="entry name" value="DPM3"/>
    <property type="match status" value="1"/>
</dbReference>
<dbReference type="InterPro" id="IPR036249">
    <property type="entry name" value="Thioredoxin-like_sf"/>
</dbReference>
<dbReference type="InterPro" id="IPR017937">
    <property type="entry name" value="Thioredoxin_CS"/>
</dbReference>
<keyword evidence="10" id="KW-0732">Signal</keyword>
<gene>
    <name evidence="12" type="ORF">C2E21_3600</name>
</gene>
<evidence type="ECO:0000256" key="5">
    <source>
        <dbReference type="ARBA" id="ARBA00022989"/>
    </source>
</evidence>
<evidence type="ECO:0000256" key="1">
    <source>
        <dbReference type="ARBA" id="ARBA00004477"/>
    </source>
</evidence>
<feature type="region of interest" description="Disordered" evidence="8">
    <location>
        <begin position="384"/>
        <end position="403"/>
    </location>
</feature>
<organism evidence="12 13">
    <name type="scientific">Chlorella sorokiniana</name>
    <name type="common">Freshwater green alga</name>
    <dbReference type="NCBI Taxonomy" id="3076"/>
    <lineage>
        <taxon>Eukaryota</taxon>
        <taxon>Viridiplantae</taxon>
        <taxon>Chlorophyta</taxon>
        <taxon>core chlorophytes</taxon>
        <taxon>Trebouxiophyceae</taxon>
        <taxon>Chlorellales</taxon>
        <taxon>Chlorellaceae</taxon>
        <taxon>Chlorella clade</taxon>
        <taxon>Chlorella</taxon>
    </lineage>
</organism>
<feature type="transmembrane region" description="Helical" evidence="9">
    <location>
        <begin position="37"/>
        <end position="56"/>
    </location>
</feature>
<evidence type="ECO:0000256" key="7">
    <source>
        <dbReference type="ARBA" id="ARBA00023157"/>
    </source>
</evidence>
<dbReference type="CDD" id="cd02947">
    <property type="entry name" value="TRX_family"/>
    <property type="match status" value="1"/>
</dbReference>
<dbReference type="InterPro" id="IPR018997">
    <property type="entry name" value="PUB_domain"/>
</dbReference>
<feature type="signal peptide" evidence="10">
    <location>
        <begin position="1"/>
        <end position="27"/>
    </location>
</feature>
<keyword evidence="4" id="KW-0256">Endoplasmic reticulum</keyword>
<dbReference type="Pfam" id="PF09409">
    <property type="entry name" value="PUB"/>
    <property type="match status" value="1"/>
</dbReference>
<keyword evidence="5 9" id="KW-1133">Transmembrane helix</keyword>
<dbReference type="InterPro" id="IPR013174">
    <property type="entry name" value="DPM3"/>
</dbReference>
<accession>A0A2P6TUA4</accession>
<comment type="caution">
    <text evidence="12">The sequence shown here is derived from an EMBL/GenBank/DDBJ whole genome shotgun (WGS) entry which is preliminary data.</text>
</comment>
<dbReference type="STRING" id="3076.A0A2P6TUA4"/>
<feature type="domain" description="Thioredoxin" evidence="11">
    <location>
        <begin position="76"/>
        <end position="188"/>
    </location>
</feature>
<dbReference type="SUPFAM" id="SSF52833">
    <property type="entry name" value="Thioredoxin-like"/>
    <property type="match status" value="1"/>
</dbReference>
<dbReference type="PANTHER" id="PTHR46115">
    <property type="entry name" value="THIOREDOXIN-LIKE PROTEIN 1"/>
    <property type="match status" value="1"/>
</dbReference>
<protein>
    <submittedName>
        <fullName evidence="12">Thioredoxin chloroplastic</fullName>
    </submittedName>
</protein>
<comment type="subcellular location">
    <subcellularLocation>
        <location evidence="1">Endoplasmic reticulum membrane</location>
        <topology evidence="1">Multi-pass membrane protein</topology>
    </subcellularLocation>
</comment>
<keyword evidence="7" id="KW-1015">Disulfide bond</keyword>
<evidence type="ECO:0000256" key="6">
    <source>
        <dbReference type="ARBA" id="ARBA00023136"/>
    </source>
</evidence>